<dbReference type="Gene3D" id="3.30.565.10">
    <property type="entry name" value="Histidine kinase-like ATPase, C-terminal domain"/>
    <property type="match status" value="1"/>
</dbReference>
<name>A0A397TSF3_9GLOM</name>
<evidence type="ECO:0000256" key="2">
    <source>
        <dbReference type="ARBA" id="ARBA00012438"/>
    </source>
</evidence>
<dbReference type="Pfam" id="PF02518">
    <property type="entry name" value="HATPase_c"/>
    <property type="match status" value="1"/>
</dbReference>
<dbReference type="EC" id="2.7.13.3" evidence="2"/>
<dbReference type="GO" id="GO:0016036">
    <property type="term" value="P:cellular response to phosphate starvation"/>
    <property type="evidence" value="ECO:0007669"/>
    <property type="project" value="TreeGrafter"/>
</dbReference>
<dbReference type="PANTHER" id="PTHR45453">
    <property type="entry name" value="PHOSPHATE REGULON SENSOR PROTEIN PHOR"/>
    <property type="match status" value="1"/>
</dbReference>
<evidence type="ECO:0000256" key="6">
    <source>
        <dbReference type="ARBA" id="ARBA00023012"/>
    </source>
</evidence>
<dbReference type="Proteomes" id="UP000266673">
    <property type="component" value="Unassembled WGS sequence"/>
</dbReference>
<dbReference type="InterPro" id="IPR003594">
    <property type="entry name" value="HATPase_dom"/>
</dbReference>
<evidence type="ECO:0000313" key="8">
    <source>
        <dbReference type="EMBL" id="RIB00960.1"/>
    </source>
</evidence>
<gene>
    <name evidence="8" type="ORF">C2G38_2051253</name>
</gene>
<dbReference type="InterPro" id="IPR004358">
    <property type="entry name" value="Sig_transdc_His_kin-like_C"/>
</dbReference>
<dbReference type="SUPFAM" id="SSF55874">
    <property type="entry name" value="ATPase domain of HSP90 chaperone/DNA topoisomerase II/histidine kinase"/>
    <property type="match status" value="1"/>
</dbReference>
<dbReference type="InterPro" id="IPR005467">
    <property type="entry name" value="His_kinase_dom"/>
</dbReference>
<comment type="catalytic activity">
    <reaction evidence="1">
        <text>ATP + protein L-histidine = ADP + protein N-phospho-L-histidine.</text>
        <dbReference type="EC" id="2.7.13.3"/>
    </reaction>
</comment>
<dbReference type="PANTHER" id="PTHR45453:SF1">
    <property type="entry name" value="PHOSPHATE REGULON SENSOR PROTEIN PHOR"/>
    <property type="match status" value="1"/>
</dbReference>
<dbReference type="GO" id="GO:0004721">
    <property type="term" value="F:phosphoprotein phosphatase activity"/>
    <property type="evidence" value="ECO:0007669"/>
    <property type="project" value="TreeGrafter"/>
</dbReference>
<dbReference type="GO" id="GO:0005886">
    <property type="term" value="C:plasma membrane"/>
    <property type="evidence" value="ECO:0007669"/>
    <property type="project" value="TreeGrafter"/>
</dbReference>
<dbReference type="GO" id="GO:0000155">
    <property type="term" value="F:phosphorelay sensor kinase activity"/>
    <property type="evidence" value="ECO:0007669"/>
    <property type="project" value="TreeGrafter"/>
</dbReference>
<keyword evidence="9" id="KW-1185">Reference proteome</keyword>
<keyword evidence="6" id="KW-0902">Two-component regulatory system</keyword>
<proteinExistence type="predicted"/>
<comment type="caution">
    <text evidence="8">The sequence shown here is derived from an EMBL/GenBank/DDBJ whole genome shotgun (WGS) entry which is preliminary data.</text>
</comment>
<protein>
    <recommendedName>
        <fullName evidence="2">histidine kinase</fullName>
        <ecNumber evidence="2">2.7.13.3</ecNumber>
    </recommendedName>
</protein>
<evidence type="ECO:0000256" key="1">
    <source>
        <dbReference type="ARBA" id="ARBA00000085"/>
    </source>
</evidence>
<evidence type="ECO:0000256" key="3">
    <source>
        <dbReference type="ARBA" id="ARBA00022553"/>
    </source>
</evidence>
<dbReference type="STRING" id="44941.A0A397TSF3"/>
<organism evidence="8 9">
    <name type="scientific">Gigaspora rosea</name>
    <dbReference type="NCBI Taxonomy" id="44941"/>
    <lineage>
        <taxon>Eukaryota</taxon>
        <taxon>Fungi</taxon>
        <taxon>Fungi incertae sedis</taxon>
        <taxon>Mucoromycota</taxon>
        <taxon>Glomeromycotina</taxon>
        <taxon>Glomeromycetes</taxon>
        <taxon>Diversisporales</taxon>
        <taxon>Gigasporaceae</taxon>
        <taxon>Gigaspora</taxon>
    </lineage>
</organism>
<keyword evidence="3" id="KW-0597">Phosphoprotein</keyword>
<dbReference type="OrthoDB" id="60033at2759"/>
<dbReference type="PROSITE" id="PS50109">
    <property type="entry name" value="HIS_KIN"/>
    <property type="match status" value="1"/>
</dbReference>
<feature type="domain" description="Histidine kinase" evidence="7">
    <location>
        <begin position="15"/>
        <end position="82"/>
    </location>
</feature>
<evidence type="ECO:0000256" key="5">
    <source>
        <dbReference type="ARBA" id="ARBA00022777"/>
    </source>
</evidence>
<dbReference type="PRINTS" id="PR00344">
    <property type="entry name" value="BCTRLSENSOR"/>
</dbReference>
<keyword evidence="4" id="KW-0808">Transferase</keyword>
<evidence type="ECO:0000313" key="9">
    <source>
        <dbReference type="Proteomes" id="UP000266673"/>
    </source>
</evidence>
<dbReference type="InterPro" id="IPR050351">
    <property type="entry name" value="BphY/WalK/GraS-like"/>
</dbReference>
<dbReference type="EMBL" id="QKWP01003427">
    <property type="protein sequence ID" value="RIB00960.1"/>
    <property type="molecule type" value="Genomic_DNA"/>
</dbReference>
<dbReference type="InterPro" id="IPR036890">
    <property type="entry name" value="HATPase_C_sf"/>
</dbReference>
<sequence>MRTEFIILISNLFKGIGIAEANLKNLFQHFYRMESQKSCSHEGIGIGLALVKELITIHRRDITVTSKVGKGTTFKYQFFTGFEHLPINQVCLDREYVSLNNDQQLNLNQQLYLDDLQ</sequence>
<dbReference type="AlphaFoldDB" id="A0A397TSF3"/>
<accession>A0A397TSF3</accession>
<evidence type="ECO:0000259" key="7">
    <source>
        <dbReference type="PROSITE" id="PS50109"/>
    </source>
</evidence>
<reference evidence="8 9" key="1">
    <citation type="submission" date="2018-06" db="EMBL/GenBank/DDBJ databases">
        <title>Comparative genomics reveals the genomic features of Rhizophagus irregularis, R. cerebriforme, R. diaphanum and Gigaspora rosea, and their symbiotic lifestyle signature.</title>
        <authorList>
            <person name="Morin E."/>
            <person name="San Clemente H."/>
            <person name="Chen E.C.H."/>
            <person name="De La Providencia I."/>
            <person name="Hainaut M."/>
            <person name="Kuo A."/>
            <person name="Kohler A."/>
            <person name="Murat C."/>
            <person name="Tang N."/>
            <person name="Roy S."/>
            <person name="Loubradou J."/>
            <person name="Henrissat B."/>
            <person name="Grigoriev I.V."/>
            <person name="Corradi N."/>
            <person name="Roux C."/>
            <person name="Martin F.M."/>
        </authorList>
    </citation>
    <scope>NUCLEOTIDE SEQUENCE [LARGE SCALE GENOMIC DNA]</scope>
    <source>
        <strain evidence="8 9">DAOM 194757</strain>
    </source>
</reference>
<evidence type="ECO:0000256" key="4">
    <source>
        <dbReference type="ARBA" id="ARBA00022679"/>
    </source>
</evidence>
<keyword evidence="5" id="KW-0418">Kinase</keyword>